<dbReference type="InterPro" id="IPR022837">
    <property type="entry name" value="MsrQ-like"/>
</dbReference>
<feature type="transmembrane region" description="Helical" evidence="7">
    <location>
        <begin position="148"/>
        <end position="167"/>
    </location>
</feature>
<keyword evidence="2 7" id="KW-0813">Transport</keyword>
<dbReference type="HAMAP" id="MF_01207">
    <property type="entry name" value="MsrQ"/>
    <property type="match status" value="1"/>
</dbReference>
<keyword evidence="7" id="KW-0349">Heme</keyword>
<organism evidence="9 10">
    <name type="scientific">Methylosinus sporium</name>
    <dbReference type="NCBI Taxonomy" id="428"/>
    <lineage>
        <taxon>Bacteria</taxon>
        <taxon>Pseudomonadati</taxon>
        <taxon>Pseudomonadota</taxon>
        <taxon>Alphaproteobacteria</taxon>
        <taxon>Hyphomicrobiales</taxon>
        <taxon>Methylocystaceae</taxon>
        <taxon>Methylosinus</taxon>
    </lineage>
</organism>
<keyword evidence="3 7" id="KW-0812">Transmembrane</keyword>
<proteinExistence type="inferred from homology"/>
<dbReference type="GO" id="GO:0030091">
    <property type="term" value="P:protein repair"/>
    <property type="evidence" value="ECO:0007669"/>
    <property type="project" value="UniProtKB-UniRule"/>
</dbReference>
<comment type="cofactor">
    <cofactor evidence="7">
        <name>heme b</name>
        <dbReference type="ChEBI" id="CHEBI:60344"/>
    </cofactor>
    <text evidence="7">Binds 1 heme b (iron(II)-protoporphyrin IX) group per subunit.</text>
</comment>
<comment type="function">
    <text evidence="7">Part of the MsrPQ system that repairs oxidized periplasmic proteins containing methionine sulfoxide residues (Met-O), using respiratory chain electrons. Thus protects these proteins from oxidative-stress damage caused by reactive species of oxygen and chlorine generated by the host defense mechanisms. MsrPQ is essential for the maintenance of envelope integrity under bleach stress, rescuing a wide series of structurally unrelated periplasmic proteins from methionine oxidation. MsrQ provides electrons for reduction to the reductase catalytic subunit MsrP, using the quinone pool of the respiratory chain.</text>
</comment>
<keyword evidence="5 7" id="KW-0408">Iron</keyword>
<evidence type="ECO:0000256" key="5">
    <source>
        <dbReference type="ARBA" id="ARBA00023004"/>
    </source>
</evidence>
<evidence type="ECO:0000256" key="4">
    <source>
        <dbReference type="ARBA" id="ARBA00022989"/>
    </source>
</evidence>
<accession>A0A2U1SUY5</accession>
<keyword evidence="6 7" id="KW-0472">Membrane</keyword>
<dbReference type="GO" id="GO:0016679">
    <property type="term" value="F:oxidoreductase activity, acting on diphenols and related substances as donors"/>
    <property type="evidence" value="ECO:0007669"/>
    <property type="project" value="TreeGrafter"/>
</dbReference>
<feature type="transmembrane region" description="Helical" evidence="7">
    <location>
        <begin position="111"/>
        <end position="127"/>
    </location>
</feature>
<reference evidence="9 10" key="1">
    <citation type="journal article" date="2018" name="Appl. Microbiol. Biotechnol.">
        <title>Co-cultivation of the strictly anaerobic methanogen Methanosarcina barkeri with aerobic methanotrophs in an oxygen-limited membrane bioreactor.</title>
        <authorList>
            <person name="In 't Zandt M.H."/>
            <person name="van den Bosch T.J.M."/>
            <person name="Rijkers R."/>
            <person name="van Kessel M.A.H.J."/>
            <person name="Jetten M.S.M."/>
            <person name="Welte C.U."/>
        </authorList>
    </citation>
    <scope>NUCLEOTIDE SEQUENCE [LARGE SCALE GENOMIC DNA]</scope>
    <source>
        <strain evidence="9 10">DSM 17706</strain>
    </source>
</reference>
<feature type="transmembrane region" description="Helical" evidence="7">
    <location>
        <begin position="173"/>
        <end position="190"/>
    </location>
</feature>
<keyword evidence="10" id="KW-1185">Reference proteome</keyword>
<gene>
    <name evidence="7" type="primary">msrQ</name>
    <name evidence="9" type="ORF">C5689_02635</name>
</gene>
<comment type="cofactor">
    <cofactor evidence="7">
        <name>FMN</name>
        <dbReference type="ChEBI" id="CHEBI:58210"/>
    </cofactor>
    <text evidence="7">Binds 1 FMN per subunit.</text>
</comment>
<dbReference type="EMBL" id="PUIV01000002">
    <property type="protein sequence ID" value="PWB95435.1"/>
    <property type="molecule type" value="Genomic_DNA"/>
</dbReference>
<protein>
    <recommendedName>
        <fullName evidence="7">Protein-methionine-sulfoxide reductase heme-binding subunit MsrQ</fullName>
    </recommendedName>
    <alternativeName>
        <fullName evidence="7">Flavocytochrome MsrQ</fullName>
    </alternativeName>
</protein>
<feature type="transmembrane region" description="Helical" evidence="7">
    <location>
        <begin position="7"/>
        <end position="25"/>
    </location>
</feature>
<dbReference type="InterPro" id="IPR013130">
    <property type="entry name" value="Fe3_Rdtase_TM_dom"/>
</dbReference>
<sequence length="199" mass="21749">MRAALRIPKLVVYVAGLVPAAWTFYLGLQDRLGPEPIKALEQELGLWSLRFLLLCLLISPLRRAGVDLLRYRRALGLLAFYYAALHLSAYVALDHGFDWTAIGRDILKRPYVTIGMAAFVILVPLAATSNNAAIRRLGAAAWARLHRLVYVAAILAAAHFLLIVKSWPAEPLLYAAATIALLAARALPAARRARTASAS</sequence>
<dbReference type="PANTHER" id="PTHR36964">
    <property type="entry name" value="PROTEIN-METHIONINE-SULFOXIDE REDUCTASE HEME-BINDING SUBUNIT MSRQ"/>
    <property type="match status" value="1"/>
</dbReference>
<dbReference type="Pfam" id="PF01794">
    <property type="entry name" value="Ferric_reduct"/>
    <property type="match status" value="1"/>
</dbReference>
<keyword evidence="7" id="KW-0285">Flavoprotein</keyword>
<dbReference type="GO" id="GO:0009055">
    <property type="term" value="F:electron transfer activity"/>
    <property type="evidence" value="ECO:0007669"/>
    <property type="project" value="UniProtKB-UniRule"/>
</dbReference>
<feature type="transmembrane region" description="Helical" evidence="7">
    <location>
        <begin position="45"/>
        <end position="62"/>
    </location>
</feature>
<evidence type="ECO:0000256" key="1">
    <source>
        <dbReference type="ARBA" id="ARBA00004141"/>
    </source>
</evidence>
<keyword evidence="4 7" id="KW-1133">Transmembrane helix</keyword>
<comment type="similarity">
    <text evidence="7">Belongs to the MsrQ family.</text>
</comment>
<name>A0A2U1SUY5_METSR</name>
<dbReference type="Proteomes" id="UP000245137">
    <property type="component" value="Unassembled WGS sequence"/>
</dbReference>
<keyword evidence="7" id="KW-0479">Metal-binding</keyword>
<keyword evidence="7" id="KW-0288">FMN</keyword>
<dbReference type="OrthoDB" id="9788328at2"/>
<evidence type="ECO:0000313" key="10">
    <source>
        <dbReference type="Proteomes" id="UP000245137"/>
    </source>
</evidence>
<evidence type="ECO:0000313" key="9">
    <source>
        <dbReference type="EMBL" id="PWB95435.1"/>
    </source>
</evidence>
<comment type="subunit">
    <text evidence="7">Heterodimer of a catalytic subunit (MsrP) and a heme-binding subunit (MsrQ).</text>
</comment>
<keyword evidence="7" id="KW-1003">Cell membrane</keyword>
<comment type="subcellular location">
    <subcellularLocation>
        <location evidence="7">Cell membrane</location>
        <topology evidence="7">Multi-pass membrane protein</topology>
    </subcellularLocation>
    <subcellularLocation>
        <location evidence="1">Membrane</location>
        <topology evidence="1">Multi-pass membrane protein</topology>
    </subcellularLocation>
</comment>
<dbReference type="GO" id="GO:0046872">
    <property type="term" value="F:metal ion binding"/>
    <property type="evidence" value="ECO:0007669"/>
    <property type="project" value="UniProtKB-KW"/>
</dbReference>
<dbReference type="RefSeq" id="WP_108915722.1">
    <property type="nucleotide sequence ID" value="NZ_BGJY01000001.1"/>
</dbReference>
<evidence type="ECO:0000259" key="8">
    <source>
        <dbReference type="Pfam" id="PF01794"/>
    </source>
</evidence>
<dbReference type="PANTHER" id="PTHR36964:SF1">
    <property type="entry name" value="PROTEIN-METHIONINE-SULFOXIDE REDUCTASE HEME-BINDING SUBUNIT MSRQ"/>
    <property type="match status" value="1"/>
</dbReference>
<evidence type="ECO:0000256" key="2">
    <source>
        <dbReference type="ARBA" id="ARBA00022448"/>
    </source>
</evidence>
<evidence type="ECO:0000256" key="3">
    <source>
        <dbReference type="ARBA" id="ARBA00022692"/>
    </source>
</evidence>
<feature type="transmembrane region" description="Helical" evidence="7">
    <location>
        <begin position="74"/>
        <end position="91"/>
    </location>
</feature>
<evidence type="ECO:0000256" key="6">
    <source>
        <dbReference type="ARBA" id="ARBA00023136"/>
    </source>
</evidence>
<dbReference type="GO" id="GO:0005886">
    <property type="term" value="C:plasma membrane"/>
    <property type="evidence" value="ECO:0007669"/>
    <property type="project" value="UniProtKB-SubCell"/>
</dbReference>
<feature type="domain" description="Ferric oxidoreductase" evidence="8">
    <location>
        <begin position="44"/>
        <end position="156"/>
    </location>
</feature>
<evidence type="ECO:0000256" key="7">
    <source>
        <dbReference type="HAMAP-Rule" id="MF_01207"/>
    </source>
</evidence>
<dbReference type="AlphaFoldDB" id="A0A2U1SUY5"/>
<dbReference type="GO" id="GO:0020037">
    <property type="term" value="F:heme binding"/>
    <property type="evidence" value="ECO:0007669"/>
    <property type="project" value="UniProtKB-UniRule"/>
</dbReference>
<keyword evidence="7" id="KW-0249">Electron transport</keyword>
<dbReference type="NCBIfam" id="NF003833">
    <property type="entry name" value="PRK05419.1-5"/>
    <property type="match status" value="1"/>
</dbReference>
<dbReference type="GO" id="GO:0010181">
    <property type="term" value="F:FMN binding"/>
    <property type="evidence" value="ECO:0007669"/>
    <property type="project" value="UniProtKB-UniRule"/>
</dbReference>
<comment type="caution">
    <text evidence="9">The sequence shown here is derived from an EMBL/GenBank/DDBJ whole genome shotgun (WGS) entry which is preliminary data.</text>
</comment>